<organism evidence="1 2">
    <name type="scientific">Panagrolaimus sp. JU765</name>
    <dbReference type="NCBI Taxonomy" id="591449"/>
    <lineage>
        <taxon>Eukaryota</taxon>
        <taxon>Metazoa</taxon>
        <taxon>Ecdysozoa</taxon>
        <taxon>Nematoda</taxon>
        <taxon>Chromadorea</taxon>
        <taxon>Rhabditida</taxon>
        <taxon>Tylenchina</taxon>
        <taxon>Panagrolaimomorpha</taxon>
        <taxon>Panagrolaimoidea</taxon>
        <taxon>Panagrolaimidae</taxon>
        <taxon>Panagrolaimus</taxon>
    </lineage>
</organism>
<reference evidence="2" key="1">
    <citation type="submission" date="2022-11" db="UniProtKB">
        <authorList>
            <consortium name="WormBaseParasite"/>
        </authorList>
    </citation>
    <scope>IDENTIFICATION</scope>
</reference>
<protein>
    <submittedName>
        <fullName evidence="2">Histone acetyltransferase</fullName>
    </submittedName>
</protein>
<evidence type="ECO:0000313" key="2">
    <source>
        <dbReference type="WBParaSite" id="JU765_v2.g9472.t2"/>
    </source>
</evidence>
<proteinExistence type="predicted"/>
<evidence type="ECO:0000313" key="1">
    <source>
        <dbReference type="Proteomes" id="UP000887576"/>
    </source>
</evidence>
<name>A0AC34RRL3_9BILA</name>
<accession>A0AC34RRL3</accession>
<sequence length="686" mass="78642">MGSRFGTMQPKTGQKTGKKELLANEVNPRKSNDVDTPRPTRSPNNLTKARRNHLIKENQTDTNTKLGSRVTKKSFQKPLIADEQKLIDRFSRFIENENLPEEEMSDLIDLTEHMHPQQPEASPSSSHDEDTSGTDEDEKLRPNSRKRISKSPKKLPGRDSKLKRLTNSSPKSPKKTKPLSPLKTRGIVATSDTEEDTICCLICEESEGELIKCSTCENDFHRECIQLDPSTSVESKSWLCFDCLRCSKCSGYIDDAENVQCVVCRRVFHGKCKPDGPACDYPFKTWKCLSCFRKSPNKNELETFKKIRSLKNKPKLGKVEPNSEIFVYEISNKVHRQALRKTINLTETAFELAPKVLVVPETMSEEDAAQNSRRRKIVQQLNDQVNDQRLNQVLNKIDENAAKTREMSHKLSRKYNGDVLDYQGVWPLEKAIKRNSTKVNRAKKAKNSPSMIHGKKMRRYLSQFALPDFLDSYATIKQSALDFHKMEKKLYDLWVSALHFDKETRQYLHFGPKHILPAKTYISSIDSEICGARLIFVCHKCFEMFLMPFEFQIHLNMCKYSCPPGNEIYRETLQTSVDEQVISFFEVAGNEDKGYCRRLCEVASSLLPAKTMTEEVGLFKFYVLTEFHKDSGFVPVGFFSKARRLAVRKGDQTKLNQSEPSKEGQKLTKYDPWEEDEALFVAVCSS</sequence>
<dbReference type="WBParaSite" id="JU765_v2.g9472.t2">
    <property type="protein sequence ID" value="JU765_v2.g9472.t2"/>
    <property type="gene ID" value="JU765_v2.g9472"/>
</dbReference>
<dbReference type="Proteomes" id="UP000887576">
    <property type="component" value="Unplaced"/>
</dbReference>